<sequence length="108" mass="12215">MERAMLEYLYVIKNEEIRRRSRVTDIAQRDAKLKWKWAGHIARRTDGRWGSNFPRCWNGDPAQVNAVLVVPQRGGQTTSNEALGAAGNKRPKIVEFGTLYKSLVSSIG</sequence>
<dbReference type="AlphaFoldDB" id="A0A8S4QBV2"/>
<dbReference type="OrthoDB" id="1933455at2759"/>
<keyword evidence="2" id="KW-1185">Reference proteome</keyword>
<protein>
    <submittedName>
        <fullName evidence="1">Jg23359 protein</fullName>
    </submittedName>
</protein>
<evidence type="ECO:0000313" key="1">
    <source>
        <dbReference type="EMBL" id="CAH2207481.1"/>
    </source>
</evidence>
<reference evidence="1" key="1">
    <citation type="submission" date="2022-03" db="EMBL/GenBank/DDBJ databases">
        <authorList>
            <person name="Lindestad O."/>
        </authorList>
    </citation>
    <scope>NUCLEOTIDE SEQUENCE</scope>
</reference>
<gene>
    <name evidence="1" type="primary">jg23359</name>
    <name evidence="1" type="ORF">PAEG_LOCUS102</name>
</gene>
<comment type="caution">
    <text evidence="1">The sequence shown here is derived from an EMBL/GenBank/DDBJ whole genome shotgun (WGS) entry which is preliminary data.</text>
</comment>
<accession>A0A8S4QBV2</accession>
<organism evidence="1 2">
    <name type="scientific">Pararge aegeria aegeria</name>
    <dbReference type="NCBI Taxonomy" id="348720"/>
    <lineage>
        <taxon>Eukaryota</taxon>
        <taxon>Metazoa</taxon>
        <taxon>Ecdysozoa</taxon>
        <taxon>Arthropoda</taxon>
        <taxon>Hexapoda</taxon>
        <taxon>Insecta</taxon>
        <taxon>Pterygota</taxon>
        <taxon>Neoptera</taxon>
        <taxon>Endopterygota</taxon>
        <taxon>Lepidoptera</taxon>
        <taxon>Glossata</taxon>
        <taxon>Ditrysia</taxon>
        <taxon>Papilionoidea</taxon>
        <taxon>Nymphalidae</taxon>
        <taxon>Satyrinae</taxon>
        <taxon>Satyrini</taxon>
        <taxon>Parargina</taxon>
        <taxon>Pararge</taxon>
    </lineage>
</organism>
<evidence type="ECO:0000313" key="2">
    <source>
        <dbReference type="Proteomes" id="UP000838756"/>
    </source>
</evidence>
<proteinExistence type="predicted"/>
<name>A0A8S4QBV2_9NEOP</name>
<dbReference type="EMBL" id="CAKXAJ010000326">
    <property type="protein sequence ID" value="CAH2207481.1"/>
    <property type="molecule type" value="Genomic_DNA"/>
</dbReference>
<dbReference type="Proteomes" id="UP000838756">
    <property type="component" value="Unassembled WGS sequence"/>
</dbReference>